<dbReference type="PANTHER" id="PTHR36577">
    <property type="entry name" value="DUF521 DOMAIN PROTEIN (AFU_ORTHOLOGUE AFUA_6G00490)"/>
    <property type="match status" value="1"/>
</dbReference>
<keyword evidence="2" id="KW-0456">Lyase</keyword>
<dbReference type="RefSeq" id="XP_064705912.1">
    <property type="nucleotide sequence ID" value="XM_064846302.1"/>
</dbReference>
<dbReference type="AlphaFoldDB" id="A0AAV9N8M9"/>
<evidence type="ECO:0000313" key="5">
    <source>
        <dbReference type="EMBL" id="KAK5051898.1"/>
    </source>
</evidence>
<sequence>MDVNTSVEAVRLVGRSLVDGQASGELLWSNVSLSFWGGVDSRTGVIVDQHHPLQGQCVTDRIVAIPAGRGSCSGSGVLLELLLRKMGPTAFVFQTFDEILTLGVVVAKAIFQLSIPVVVLRAEDFSTLQDQEHLTIIGASLFRGLCPLRPQLPSQTNIAQTNIKLSGKDDMMLSGANGKATQIAMEILLTMASLQGAEALLNVTQVHIDACIYTGPGGLEFAQKLLGMGGRFSVPTTLNSISIDSRKWKELDMDPEMANQAQKLADTYMNMGALMSFTCAPYLLDTAPKAGENIGWAESNAVVFANSVLGAKTQKYPDFLDVCIALTGRAPMAGCHIEQNRLPVLEILVPKVSQPDDAFWPLIGYLAGKLSGPKIPLIFGLEHAQPTMSDLKAFGAAFATTASAAMFHIVGVTPEAQSAAALRGSIPSATIQLLDVKECWAKLNTASDFSVSLVSLGNPHFSLEEFAQLASLCSERKKHHHVHMTITTSRATLEQAEKTGHLRAIQDFGAQVITDTCWCMLGEPIIPEDARNIMTNSAKYAHYAPGMVNRGVFFGSLAACVEAACTGQNIMQSPGWLLGE</sequence>
<keyword evidence="6" id="KW-1185">Reference proteome</keyword>
<dbReference type="GO" id="GO:0016829">
    <property type="term" value="F:lyase activity"/>
    <property type="evidence" value="ECO:0007669"/>
    <property type="project" value="UniProtKB-KW"/>
</dbReference>
<evidence type="ECO:0008006" key="7">
    <source>
        <dbReference type="Google" id="ProtNLM"/>
    </source>
</evidence>
<dbReference type="Pfam" id="PF01989">
    <property type="entry name" value="AcnX_swivel_put"/>
    <property type="match status" value="1"/>
</dbReference>
<dbReference type="EMBL" id="JAVRRD010000014">
    <property type="protein sequence ID" value="KAK5051898.1"/>
    <property type="molecule type" value="Genomic_DNA"/>
</dbReference>
<comment type="caution">
    <text evidence="5">The sequence shown here is derived from an EMBL/GenBank/DDBJ whole genome shotgun (WGS) entry which is preliminary data.</text>
</comment>
<name>A0AAV9N8M9_9EURO</name>
<dbReference type="InterPro" id="IPR002840">
    <property type="entry name" value="PMDh-S-like_dom"/>
</dbReference>
<gene>
    <name evidence="5" type="ORF">LTR84_002701</name>
</gene>
<dbReference type="GeneID" id="89970900"/>
<dbReference type="SUPFAM" id="SSF52016">
    <property type="entry name" value="LeuD/IlvD-like"/>
    <property type="match status" value="1"/>
</dbReference>
<feature type="domain" description="Phosphomevalonate dehydratase small subunit-like" evidence="3">
    <location>
        <begin position="33"/>
        <end position="118"/>
    </location>
</feature>
<dbReference type="CDD" id="cd01356">
    <property type="entry name" value="AcnX_swivel"/>
    <property type="match status" value="1"/>
</dbReference>
<proteinExistence type="predicted"/>
<evidence type="ECO:0000259" key="3">
    <source>
        <dbReference type="Pfam" id="PF01989"/>
    </source>
</evidence>
<dbReference type="Pfam" id="PF04412">
    <property type="entry name" value="AcnX"/>
    <property type="match status" value="1"/>
</dbReference>
<dbReference type="PANTHER" id="PTHR36577:SF3">
    <property type="entry name" value="DUF521 DOMAIN PROTEIN (AFU_ORTHOLOGUE AFUA_6G00490)"/>
    <property type="match status" value="1"/>
</dbReference>
<reference evidence="5 6" key="1">
    <citation type="submission" date="2023-08" db="EMBL/GenBank/DDBJ databases">
        <title>Black Yeasts Isolated from many extreme environments.</title>
        <authorList>
            <person name="Coleine C."/>
            <person name="Stajich J.E."/>
            <person name="Selbmann L."/>
        </authorList>
    </citation>
    <scope>NUCLEOTIDE SEQUENCE [LARGE SCALE GENOMIC DNA]</scope>
    <source>
        <strain evidence="5 6">CCFEE 5792</strain>
    </source>
</reference>
<protein>
    <recommendedName>
        <fullName evidence="7">Aconitase X catalytic domain-containing protein</fullName>
    </recommendedName>
</protein>
<dbReference type="PIRSF" id="PIRSF036630">
    <property type="entry name" value="UCP036630"/>
    <property type="match status" value="1"/>
</dbReference>
<dbReference type="Proteomes" id="UP001358417">
    <property type="component" value="Unassembled WGS sequence"/>
</dbReference>
<evidence type="ECO:0000256" key="1">
    <source>
        <dbReference type="ARBA" id="ARBA00023004"/>
    </source>
</evidence>
<dbReference type="InterPro" id="IPR012047">
    <property type="entry name" value="AcnX"/>
</dbReference>
<evidence type="ECO:0000256" key="2">
    <source>
        <dbReference type="ARBA" id="ARBA00023239"/>
    </source>
</evidence>
<organism evidence="5 6">
    <name type="scientific">Exophiala bonariae</name>
    <dbReference type="NCBI Taxonomy" id="1690606"/>
    <lineage>
        <taxon>Eukaryota</taxon>
        <taxon>Fungi</taxon>
        <taxon>Dikarya</taxon>
        <taxon>Ascomycota</taxon>
        <taxon>Pezizomycotina</taxon>
        <taxon>Eurotiomycetes</taxon>
        <taxon>Chaetothyriomycetidae</taxon>
        <taxon>Chaetothyriales</taxon>
        <taxon>Herpotrichiellaceae</taxon>
        <taxon>Exophiala</taxon>
    </lineage>
</organism>
<dbReference type="Gene3D" id="3.50.30.10">
    <property type="entry name" value="Phosphohistidine domain"/>
    <property type="match status" value="1"/>
</dbReference>
<dbReference type="InterPro" id="IPR007506">
    <property type="entry name" value="PMDh-L-like_dom"/>
</dbReference>
<accession>A0AAV9N8M9</accession>
<feature type="domain" description="Phosphomevalonate dehydratase large subunit-like" evidence="4">
    <location>
        <begin position="163"/>
        <end position="562"/>
    </location>
</feature>
<evidence type="ECO:0000259" key="4">
    <source>
        <dbReference type="Pfam" id="PF04412"/>
    </source>
</evidence>
<keyword evidence="1" id="KW-0408">Iron</keyword>
<dbReference type="CDD" id="cd01355">
    <property type="entry name" value="AcnX"/>
    <property type="match status" value="1"/>
</dbReference>
<evidence type="ECO:0000313" key="6">
    <source>
        <dbReference type="Proteomes" id="UP001358417"/>
    </source>
</evidence>